<proteinExistence type="predicted"/>
<dbReference type="Proteomes" id="UP001589750">
    <property type="component" value="Unassembled WGS sequence"/>
</dbReference>
<evidence type="ECO:0000313" key="1">
    <source>
        <dbReference type="EMBL" id="MFB9312759.1"/>
    </source>
</evidence>
<dbReference type="EMBL" id="JBHMDG010000008">
    <property type="protein sequence ID" value="MFB9312759.1"/>
    <property type="molecule type" value="Genomic_DNA"/>
</dbReference>
<dbReference type="InterPro" id="IPR016181">
    <property type="entry name" value="Acyl_CoA_acyltransferase"/>
</dbReference>
<organism evidence="1 2">
    <name type="scientific">Nocardioides plantarum</name>
    <dbReference type="NCBI Taxonomy" id="29299"/>
    <lineage>
        <taxon>Bacteria</taxon>
        <taxon>Bacillati</taxon>
        <taxon>Actinomycetota</taxon>
        <taxon>Actinomycetes</taxon>
        <taxon>Propionibacteriales</taxon>
        <taxon>Nocardioidaceae</taxon>
        <taxon>Nocardioides</taxon>
    </lineage>
</organism>
<gene>
    <name evidence="1" type="ORF">ACFFRI_06850</name>
</gene>
<dbReference type="InterPro" id="IPR038764">
    <property type="entry name" value="GNAT_N_AcTrfase_prd"/>
</dbReference>
<dbReference type="PANTHER" id="PTHR41700">
    <property type="entry name" value="GCN5-RELATED N-ACETYLTRANSFERASE"/>
    <property type="match status" value="1"/>
</dbReference>
<keyword evidence="2" id="KW-1185">Reference proteome</keyword>
<reference evidence="1 2" key="1">
    <citation type="submission" date="2024-09" db="EMBL/GenBank/DDBJ databases">
        <authorList>
            <person name="Sun Q."/>
            <person name="Mori K."/>
        </authorList>
    </citation>
    <scope>NUCLEOTIDE SEQUENCE [LARGE SCALE GENOMIC DNA]</scope>
    <source>
        <strain evidence="1 2">JCM 9626</strain>
    </source>
</reference>
<evidence type="ECO:0000313" key="2">
    <source>
        <dbReference type="Proteomes" id="UP001589750"/>
    </source>
</evidence>
<dbReference type="SUPFAM" id="SSF55729">
    <property type="entry name" value="Acyl-CoA N-acyltransferases (Nat)"/>
    <property type="match status" value="1"/>
</dbReference>
<comment type="caution">
    <text evidence="1">The sequence shown here is derived from an EMBL/GenBank/DDBJ whole genome shotgun (WGS) entry which is preliminary data.</text>
</comment>
<name>A0ABV5KAS5_9ACTN</name>
<dbReference type="RefSeq" id="WP_246083996.1">
    <property type="nucleotide sequence ID" value="NZ_JBHMDG010000008.1"/>
</dbReference>
<protein>
    <submittedName>
        <fullName evidence="1">GNAT family N-acetyltransferase</fullName>
    </submittedName>
</protein>
<accession>A0ABV5KAS5</accession>
<dbReference type="PANTHER" id="PTHR41700:SF1">
    <property type="entry name" value="N-ACETYLTRANSFERASE DOMAIN-CONTAINING PROTEIN"/>
    <property type="match status" value="1"/>
</dbReference>
<sequence length="315" mass="33047">MTHADDLTSMGAVTHMTQVAQVAAPTAPTATAPGLDEAVQVADAAARAAGVTVREVGDLGELGDVVDLLATIWGRGVNPPVTLELLRAFTKAGNYVGGAFEGDRLVGACVGFFHSPAEDALHSHIAGVSSTALGRSVGFAIKLHQRSWVMLRGVSDVAWTFDPLVRRNAHFNLVKLGTVPVEYLPNFYGAMPDRINGGDDTDRLLVRWPLRDPAVLAACAGAGSRPVVGPDAVVALDVGTDGLPVLGRLDAATSLVQVPHDVETLRRTDPAAAQQWRTAVREVLTTLVADGARIVGLDATHGYVLHRTEPEGDLA</sequence>